<dbReference type="Pfam" id="PF07690">
    <property type="entry name" value="MFS_1"/>
    <property type="match status" value="1"/>
</dbReference>
<dbReference type="InterPro" id="IPR036259">
    <property type="entry name" value="MFS_trans_sf"/>
</dbReference>
<dbReference type="PANTHER" id="PTHR43528">
    <property type="entry name" value="ALPHA-KETOGLUTARATE PERMEASE"/>
    <property type="match status" value="1"/>
</dbReference>
<dbReference type="RefSeq" id="WP_347163756.1">
    <property type="nucleotide sequence ID" value="NZ_JBDLOB010000008.1"/>
</dbReference>
<feature type="transmembrane region" description="Helical" evidence="8">
    <location>
        <begin position="58"/>
        <end position="78"/>
    </location>
</feature>
<keyword evidence="5" id="KW-0769">Symport</keyword>
<dbReference type="PANTHER" id="PTHR43528:SF7">
    <property type="entry name" value="MFS TRANSPORTER"/>
    <property type="match status" value="1"/>
</dbReference>
<evidence type="ECO:0000313" key="10">
    <source>
        <dbReference type="EMBL" id="MEN8626589.1"/>
    </source>
</evidence>
<evidence type="ECO:0000256" key="6">
    <source>
        <dbReference type="ARBA" id="ARBA00022989"/>
    </source>
</evidence>
<protein>
    <submittedName>
        <fullName evidence="10">MFS transporter</fullName>
    </submittedName>
</protein>
<dbReference type="InterPro" id="IPR051084">
    <property type="entry name" value="H+-coupled_symporters"/>
</dbReference>
<evidence type="ECO:0000313" key="11">
    <source>
        <dbReference type="Proteomes" id="UP001414441"/>
    </source>
</evidence>
<feature type="transmembrane region" description="Helical" evidence="8">
    <location>
        <begin position="282"/>
        <end position="300"/>
    </location>
</feature>
<gene>
    <name evidence="10" type="ORF">ABFV72_11270</name>
</gene>
<organism evidence="10 11">
    <name type="scientific">Psychrobacter proteolyticus</name>
    <dbReference type="NCBI Taxonomy" id="147825"/>
    <lineage>
        <taxon>Bacteria</taxon>
        <taxon>Pseudomonadati</taxon>
        <taxon>Pseudomonadota</taxon>
        <taxon>Gammaproteobacteria</taxon>
        <taxon>Moraxellales</taxon>
        <taxon>Moraxellaceae</taxon>
        <taxon>Psychrobacter</taxon>
    </lineage>
</organism>
<keyword evidence="6 8" id="KW-1133">Transmembrane helix</keyword>
<keyword evidence="4 8" id="KW-0812">Transmembrane</keyword>
<evidence type="ECO:0000256" key="8">
    <source>
        <dbReference type="SAM" id="Phobius"/>
    </source>
</evidence>
<dbReference type="PROSITE" id="PS50850">
    <property type="entry name" value="MFS"/>
    <property type="match status" value="1"/>
</dbReference>
<feature type="transmembrane region" description="Helical" evidence="8">
    <location>
        <begin position="90"/>
        <end position="108"/>
    </location>
</feature>
<feature type="transmembrane region" description="Helical" evidence="8">
    <location>
        <begin position="337"/>
        <end position="360"/>
    </location>
</feature>
<sequence length="434" mass="47733">MPSRSQYALMSTKDKNIVMFISFISAVIFFDFLIYLYISDIVSAAIFPANADPRVAKLQGMGLFVIGYLARPIGGVLIGRYGDIKGRKPVLLLSIIVTACSLLAMAFLPTYAQWGIFAPALFILLRIIQGMAYGLYVPLSWVFVAEHVPRQYLSVACSYVTASFFVGVLFSNAFFMWLSSFMTTAELTEYGWRLPFLVAAVLSALPLLVWRMVGETPFFLALVKPKASKNAGKPLTLLFKHCKHSIFIGMVLTLVISSISTVIVLLLPDLIEINFSLDSDLFGFSHSLGIIFIIFGCIFYGMISNHENFGKVLAIGSILLIAQMLAFFYHLQAGGDYILIMYAILGFCAGVIGMVPAILVELFPTNVRLTGVAFCNNVTQGITGVLIPFGLGYATTLVSFSPALYIAFIGFIGIIMGLYFYNLPELKKIDHVIV</sequence>
<feature type="transmembrane region" description="Helical" evidence="8">
    <location>
        <begin position="246"/>
        <end position="267"/>
    </location>
</feature>
<evidence type="ECO:0000256" key="2">
    <source>
        <dbReference type="ARBA" id="ARBA00022448"/>
    </source>
</evidence>
<dbReference type="Gene3D" id="1.20.1250.20">
    <property type="entry name" value="MFS general substrate transporter like domains"/>
    <property type="match status" value="2"/>
</dbReference>
<evidence type="ECO:0000256" key="7">
    <source>
        <dbReference type="ARBA" id="ARBA00023136"/>
    </source>
</evidence>
<keyword evidence="3" id="KW-1003">Cell membrane</keyword>
<proteinExistence type="predicted"/>
<feature type="transmembrane region" description="Helical" evidence="8">
    <location>
        <begin position="114"/>
        <end position="144"/>
    </location>
</feature>
<feature type="transmembrane region" description="Helical" evidence="8">
    <location>
        <begin position="403"/>
        <end position="421"/>
    </location>
</feature>
<evidence type="ECO:0000256" key="3">
    <source>
        <dbReference type="ARBA" id="ARBA00022475"/>
    </source>
</evidence>
<keyword evidence="2" id="KW-0813">Transport</keyword>
<dbReference type="InterPro" id="IPR011701">
    <property type="entry name" value="MFS"/>
</dbReference>
<dbReference type="Proteomes" id="UP001414441">
    <property type="component" value="Unassembled WGS sequence"/>
</dbReference>
<evidence type="ECO:0000259" key="9">
    <source>
        <dbReference type="PROSITE" id="PS50850"/>
    </source>
</evidence>
<dbReference type="InterPro" id="IPR020846">
    <property type="entry name" value="MFS_dom"/>
</dbReference>
<dbReference type="SUPFAM" id="SSF103473">
    <property type="entry name" value="MFS general substrate transporter"/>
    <property type="match status" value="1"/>
</dbReference>
<evidence type="ECO:0000256" key="5">
    <source>
        <dbReference type="ARBA" id="ARBA00022847"/>
    </source>
</evidence>
<keyword evidence="7 8" id="KW-0472">Membrane</keyword>
<reference evidence="10 11" key="1">
    <citation type="submission" date="2024-05" db="EMBL/GenBank/DDBJ databases">
        <title>Genome sequencing of Marine Estuary Bacteria, Pseudoalteromonas distincta strain FA, Psychrobacter proteolyticus strain EA, and Shewanella baltica strain CA.</title>
        <authorList>
            <person name="Dieffenbach S.A."/>
            <person name="Maclea K.S."/>
        </authorList>
    </citation>
    <scope>NUCLEOTIDE SEQUENCE [LARGE SCALE GENOMIC DNA]</scope>
    <source>
        <strain evidence="10 11">EA</strain>
    </source>
</reference>
<feature type="transmembrane region" description="Helical" evidence="8">
    <location>
        <begin position="312"/>
        <end position="331"/>
    </location>
</feature>
<dbReference type="EMBL" id="JBDLOB010000008">
    <property type="protein sequence ID" value="MEN8626589.1"/>
    <property type="molecule type" value="Genomic_DNA"/>
</dbReference>
<comment type="caution">
    <text evidence="10">The sequence shown here is derived from an EMBL/GenBank/DDBJ whole genome shotgun (WGS) entry which is preliminary data.</text>
</comment>
<feature type="transmembrane region" description="Helical" evidence="8">
    <location>
        <begin position="372"/>
        <end position="391"/>
    </location>
</feature>
<keyword evidence="11" id="KW-1185">Reference proteome</keyword>
<feature type="transmembrane region" description="Helical" evidence="8">
    <location>
        <begin position="156"/>
        <end position="178"/>
    </location>
</feature>
<evidence type="ECO:0000256" key="4">
    <source>
        <dbReference type="ARBA" id="ARBA00022692"/>
    </source>
</evidence>
<evidence type="ECO:0000256" key="1">
    <source>
        <dbReference type="ARBA" id="ARBA00004651"/>
    </source>
</evidence>
<accession>A0ABV0DAB8</accession>
<feature type="transmembrane region" description="Helical" evidence="8">
    <location>
        <begin position="190"/>
        <end position="210"/>
    </location>
</feature>
<comment type="subcellular location">
    <subcellularLocation>
        <location evidence="1">Cell membrane</location>
        <topology evidence="1">Multi-pass membrane protein</topology>
    </subcellularLocation>
</comment>
<feature type="domain" description="Major facilitator superfamily (MFS) profile" evidence="9">
    <location>
        <begin position="17"/>
        <end position="425"/>
    </location>
</feature>
<name>A0ABV0DAB8_9GAMM</name>
<feature type="transmembrane region" description="Helical" evidence="8">
    <location>
        <begin position="20"/>
        <end position="38"/>
    </location>
</feature>